<gene>
    <name evidence="2" type="ordered locus">BMD_2883</name>
</gene>
<accession>D5DGK2</accession>
<dbReference type="EMBL" id="CP001982">
    <property type="protein sequence ID" value="ADF39724.1"/>
    <property type="molecule type" value="Genomic_DNA"/>
</dbReference>
<dbReference type="Proteomes" id="UP000002365">
    <property type="component" value="Chromosome"/>
</dbReference>
<organism evidence="2 3">
    <name type="scientific">Priestia megaterium (strain DSM 319 / IMG 1521)</name>
    <name type="common">Bacillus megaterium</name>
    <dbReference type="NCBI Taxonomy" id="592022"/>
    <lineage>
        <taxon>Bacteria</taxon>
        <taxon>Bacillati</taxon>
        <taxon>Bacillota</taxon>
        <taxon>Bacilli</taxon>
        <taxon>Bacillales</taxon>
        <taxon>Bacillaceae</taxon>
        <taxon>Priestia</taxon>
    </lineage>
</organism>
<protein>
    <submittedName>
        <fullName evidence="2">Uncharacterized protein</fullName>
    </submittedName>
</protein>
<sequence>MIISAIIVGAVILLALIIKGIGKPRGFRLYKEELPDELGIHGGNGFEDIVHSLEDSLPKAYVQQVKQRMQGRNTKDDEVEWTFFEIKRYFLLNAVIKDVPMFSAKVDEVWHEMIMFTVDYERFTDRFFSRFLHHQPNLETTPSPQPDKRAFFDWVYAHLFNITGNSRLLWGKFFQHPLDKSTLQDFQRLSEDELLDRYFLRNGKWEKQQRALIQTLKEEINAAQKRKKAGGSTYFKKTAKKGNVSNELLLQGFVFYSLYKATNFSSHMNELLLYKKTMYAGDAASYSGYSCSSPGEDNRHHHQHDGGHYHHDSGSSCSSSNCSSSSCSSSSCGSGCSSS</sequence>
<dbReference type="KEGG" id="bmd:BMD_2883"/>
<reference evidence="2 3" key="1">
    <citation type="journal article" date="2011" name="J. Bacteriol.">
        <title>Genome sequences of the biotechnologically important Bacillus megaterium strains QM B1551 and DSM319.</title>
        <authorList>
            <person name="Eppinger M."/>
            <person name="Bunk B."/>
            <person name="Johns M.A."/>
            <person name="Edirisinghe J.N."/>
            <person name="Kutumbaka K.K."/>
            <person name="Koenig S.S."/>
            <person name="Huot Creasy H."/>
            <person name="Rosovitz M.J."/>
            <person name="Riley D.R."/>
            <person name="Daugherty S."/>
            <person name="Martin M."/>
            <person name="Elbourne L.D."/>
            <person name="Paulsen I."/>
            <person name="Biedendieck R."/>
            <person name="Braun C."/>
            <person name="Grayburn S."/>
            <person name="Dhingra S."/>
            <person name="Lukyanchuk V."/>
            <person name="Ball B."/>
            <person name="Ul-Qamar R."/>
            <person name="Seibel J."/>
            <person name="Bremer E."/>
            <person name="Jahn D."/>
            <person name="Ravel J."/>
            <person name="Vary P.S."/>
        </authorList>
    </citation>
    <scope>NUCLEOTIDE SEQUENCE [LARGE SCALE GENOMIC DNA]</scope>
    <source>
        <strain evidence="3">DSM 319 / IMG 1521</strain>
    </source>
</reference>
<evidence type="ECO:0000256" key="1">
    <source>
        <dbReference type="SAM" id="MobiDB-lite"/>
    </source>
</evidence>
<evidence type="ECO:0000313" key="3">
    <source>
        <dbReference type="Proteomes" id="UP000002365"/>
    </source>
</evidence>
<name>D5DGK2_PRIM3</name>
<dbReference type="RefSeq" id="WP_013083671.1">
    <property type="nucleotide sequence ID" value="NC_014103.1"/>
</dbReference>
<dbReference type="AlphaFoldDB" id="D5DGK2"/>
<dbReference type="HOGENOM" id="CLU_794007_0_0_9"/>
<feature type="region of interest" description="Disordered" evidence="1">
    <location>
        <begin position="318"/>
        <end position="339"/>
    </location>
</feature>
<evidence type="ECO:0000313" key="2">
    <source>
        <dbReference type="EMBL" id="ADF39724.1"/>
    </source>
</evidence>
<proteinExistence type="predicted"/>